<feature type="domain" description="Beta-lactamase-related" evidence="1">
    <location>
        <begin position="251"/>
        <end position="529"/>
    </location>
</feature>
<dbReference type="InterPro" id="IPR001466">
    <property type="entry name" value="Beta-lactam-related"/>
</dbReference>
<dbReference type="OrthoDB" id="9773047at2"/>
<protein>
    <submittedName>
        <fullName evidence="2">Serine hydrolase</fullName>
    </submittedName>
</protein>
<evidence type="ECO:0000259" key="1">
    <source>
        <dbReference type="Pfam" id="PF00144"/>
    </source>
</evidence>
<dbReference type="SUPFAM" id="SSF56601">
    <property type="entry name" value="beta-lactamase/transpeptidase-like"/>
    <property type="match status" value="1"/>
</dbReference>
<gene>
    <name evidence="2" type="ORF">DB891_11660</name>
</gene>
<keyword evidence="3" id="KW-1185">Reference proteome</keyword>
<evidence type="ECO:0000313" key="3">
    <source>
        <dbReference type="Proteomes" id="UP000245618"/>
    </source>
</evidence>
<dbReference type="GO" id="GO:0016787">
    <property type="term" value="F:hydrolase activity"/>
    <property type="evidence" value="ECO:0007669"/>
    <property type="project" value="UniProtKB-KW"/>
</dbReference>
<sequence length="548" mass="62590">MKSKITTLALSLLTYLNVSGQKNEFIKSDSIIYPIHKSNIGKIAFMGQAIAIENFKETDFLKSFELKEKTDLNIRVFLDKSLTNYLHLLSPQSTADELTKNGNYQFTFIIDSKKIYVENLNIGAGSAESKNQKTIFRVPLISSTNEDSWGKFLWNRFLGNGGQEALSEEEHLLKIEIRPYLKLTEVLTGNIIAEGQIKIIVPEIKIDKKLVKVQSIKPIKDWQISIEKIDVAKIEELNRNIAKKTYKNITSIVAIKDGKILIEEYFNGANRNTLHDTRSVGKSFASTLLGIAIKDKYIKSETQTLKEFYDLKSFQNHSTAKDNITLKSLLTMSSTFEGSDMNTESIGHEENMYPTKNWIDFTLNLPIDKTKVAYKQWDYFTAGVVVLGDIIHKSVPNGLEKYADKNLFRPLNITKYKWQFTPQKVANTAGSLQLSSLDYAKFGQLYKNQGTWNGKQILSQEWIAKSLSHQMIISENEFYGYLFFNKTYKVNGLDYEVYYSDGNGGNRIYIFKDQPIVIVITATAYNTPYGEKQVEKIMQEYLIPAMTK</sequence>
<dbReference type="Gene3D" id="3.40.710.10">
    <property type="entry name" value="DD-peptidase/beta-lactamase superfamily"/>
    <property type="match status" value="1"/>
</dbReference>
<name>A0A2U1JUF9_9FLAO</name>
<dbReference type="PANTHER" id="PTHR43283">
    <property type="entry name" value="BETA-LACTAMASE-RELATED"/>
    <property type="match status" value="1"/>
</dbReference>
<keyword evidence="2" id="KW-0378">Hydrolase</keyword>
<dbReference type="Proteomes" id="UP000245618">
    <property type="component" value="Unassembled WGS sequence"/>
</dbReference>
<evidence type="ECO:0000313" key="2">
    <source>
        <dbReference type="EMBL" id="PWA08478.1"/>
    </source>
</evidence>
<dbReference type="InterPro" id="IPR050789">
    <property type="entry name" value="Diverse_Enzym_Activities"/>
</dbReference>
<proteinExistence type="predicted"/>
<dbReference type="AlphaFoldDB" id="A0A2U1JUF9"/>
<reference evidence="2 3" key="1">
    <citation type="submission" date="2018-04" db="EMBL/GenBank/DDBJ databases">
        <title>Flavobacterium sp. nov., isolated from glacier ice.</title>
        <authorList>
            <person name="Liu Q."/>
            <person name="Xin Y.-H."/>
        </authorList>
    </citation>
    <scope>NUCLEOTIDE SEQUENCE [LARGE SCALE GENOMIC DNA]</scope>
    <source>
        <strain evidence="2 3">LB2P30</strain>
    </source>
</reference>
<organism evidence="2 3">
    <name type="scientific">Flavobacterium laiguense</name>
    <dbReference type="NCBI Taxonomy" id="2169409"/>
    <lineage>
        <taxon>Bacteria</taxon>
        <taxon>Pseudomonadati</taxon>
        <taxon>Bacteroidota</taxon>
        <taxon>Flavobacteriia</taxon>
        <taxon>Flavobacteriales</taxon>
        <taxon>Flavobacteriaceae</taxon>
        <taxon>Flavobacterium</taxon>
    </lineage>
</organism>
<dbReference type="EMBL" id="QCZH01000013">
    <property type="protein sequence ID" value="PWA08478.1"/>
    <property type="molecule type" value="Genomic_DNA"/>
</dbReference>
<dbReference type="RefSeq" id="WP_116763736.1">
    <property type="nucleotide sequence ID" value="NZ_QCZH01000013.1"/>
</dbReference>
<dbReference type="Pfam" id="PF00144">
    <property type="entry name" value="Beta-lactamase"/>
    <property type="match status" value="1"/>
</dbReference>
<dbReference type="PANTHER" id="PTHR43283:SF7">
    <property type="entry name" value="BETA-LACTAMASE-RELATED DOMAIN-CONTAINING PROTEIN"/>
    <property type="match status" value="1"/>
</dbReference>
<accession>A0A2U1JUF9</accession>
<comment type="caution">
    <text evidence="2">The sequence shown here is derived from an EMBL/GenBank/DDBJ whole genome shotgun (WGS) entry which is preliminary data.</text>
</comment>
<dbReference type="InterPro" id="IPR012338">
    <property type="entry name" value="Beta-lactam/transpept-like"/>
</dbReference>